<evidence type="ECO:0000313" key="13">
    <source>
        <dbReference type="EMBL" id="KZT62420.1"/>
    </source>
</evidence>
<sequence>MRPSLSLAVAASLAAVAQAAIVDVYWNITYTTANPDGQQERQVIGVNGTWPLPLVQITQGDTLRIHATNGLPDVGTGLHTHGMYFNTTSYYDGATWVTQCPIPPGQSITYEIETDIQPPGSYWIHGHYAGQYVDGLRTPFIILAKNETYSYAADYTIAMADWYHDTHAVLINEFLSIYNPTGAEPVPDGAVAYVATNGVYPAALTDMNTGKGISAGANNNGVLNFEPGKTYRIRFISMSAFTMFNIAIAGHNMSIIELDGVETEPFPVDVVPLSAAQRVSVLVTALNDTSTNYPISLNMESSMFDTVPDALLPIVNLTTTIVYDANAPTADVVLFDEYPTFWDNELVPLQVEPMAAADVSYNWTIAFDTYDDGFNHASLLPDQSTYVSPRVPSIFTQQTMGDGALLPQVYGQQTNVFVLNHLDMIELYIYNSDSNSHPFHLHGHKFQVVSVSQDITSDDPTVNPPLVEGQANPGRRDTIMIPAGGSVNIRFRADNPGTWIFHCHIEWHLEAGLAVVFAEAPPVSQQVVKIPQVFADQCAMQGIPASGNVVGLNSTTDFNGEAIGPFTQYYLFGWTTKAKGALAGCILSALCGMAVVVWYAMNPFHDYEHDEIARQKFEAEQASGGKFGAIKNLVHRKK</sequence>
<dbReference type="GO" id="GO:0033573">
    <property type="term" value="C:high-affinity iron permease complex"/>
    <property type="evidence" value="ECO:0007669"/>
    <property type="project" value="TreeGrafter"/>
</dbReference>
<keyword evidence="4" id="KW-0560">Oxidoreductase</keyword>
<dbReference type="FunCoup" id="A0A165JY54">
    <property type="interactions" value="38"/>
</dbReference>
<organism evidence="13 14">
    <name type="scientific">Calocera cornea HHB12733</name>
    <dbReference type="NCBI Taxonomy" id="1353952"/>
    <lineage>
        <taxon>Eukaryota</taxon>
        <taxon>Fungi</taxon>
        <taxon>Dikarya</taxon>
        <taxon>Basidiomycota</taxon>
        <taxon>Agaricomycotina</taxon>
        <taxon>Dacrymycetes</taxon>
        <taxon>Dacrymycetales</taxon>
        <taxon>Dacrymycetaceae</taxon>
        <taxon>Calocera</taxon>
    </lineage>
</organism>
<evidence type="ECO:0000256" key="5">
    <source>
        <dbReference type="ARBA" id="ARBA00023008"/>
    </source>
</evidence>
<keyword evidence="3 9" id="KW-0732">Signal</keyword>
<keyword evidence="8" id="KW-0472">Membrane</keyword>
<feature type="signal peptide" evidence="9">
    <location>
        <begin position="1"/>
        <end position="19"/>
    </location>
</feature>
<dbReference type="CDD" id="cd13851">
    <property type="entry name" value="CuRO_1_Fet3p"/>
    <property type="match status" value="1"/>
</dbReference>
<feature type="transmembrane region" description="Helical" evidence="8">
    <location>
        <begin position="581"/>
        <end position="601"/>
    </location>
</feature>
<evidence type="ECO:0000256" key="6">
    <source>
        <dbReference type="ARBA" id="ARBA00023157"/>
    </source>
</evidence>
<evidence type="ECO:0000256" key="2">
    <source>
        <dbReference type="ARBA" id="ARBA00022723"/>
    </source>
</evidence>
<keyword evidence="2" id="KW-0479">Metal-binding</keyword>
<keyword evidence="6" id="KW-1015">Disulfide bond</keyword>
<evidence type="ECO:0000313" key="14">
    <source>
        <dbReference type="Proteomes" id="UP000076842"/>
    </source>
</evidence>
<dbReference type="InterPro" id="IPR033138">
    <property type="entry name" value="Cu_oxidase_CS"/>
</dbReference>
<feature type="domain" description="Plastocyanin-like" evidence="11">
    <location>
        <begin position="388"/>
        <end position="521"/>
    </location>
</feature>
<dbReference type="InterPro" id="IPR002355">
    <property type="entry name" value="Cu_oxidase_Cu_BS"/>
</dbReference>
<evidence type="ECO:0000256" key="9">
    <source>
        <dbReference type="SAM" id="SignalP"/>
    </source>
</evidence>
<name>A0A165JY54_9BASI</name>
<dbReference type="OrthoDB" id="2121828at2759"/>
<comment type="similarity">
    <text evidence="1">Belongs to the multicopper oxidase family.</text>
</comment>
<keyword evidence="5" id="KW-0186">Copper</keyword>
<evidence type="ECO:0000259" key="12">
    <source>
        <dbReference type="Pfam" id="PF07732"/>
    </source>
</evidence>
<dbReference type="CDD" id="cd13877">
    <property type="entry name" value="CuRO_2_Fet3p_like"/>
    <property type="match status" value="1"/>
</dbReference>
<dbReference type="CDD" id="cd13899">
    <property type="entry name" value="CuRO_3_Fet3p"/>
    <property type="match status" value="1"/>
</dbReference>
<evidence type="ECO:0000256" key="4">
    <source>
        <dbReference type="ARBA" id="ARBA00023002"/>
    </source>
</evidence>
<dbReference type="PROSITE" id="PS00079">
    <property type="entry name" value="MULTICOPPER_OXIDASE1"/>
    <property type="match status" value="1"/>
</dbReference>
<protein>
    <submittedName>
        <fullName evidence="13">Multicopper oxidase</fullName>
    </submittedName>
</protein>
<dbReference type="SUPFAM" id="SSF49503">
    <property type="entry name" value="Cupredoxins"/>
    <property type="match status" value="3"/>
</dbReference>
<dbReference type="EMBL" id="KV423916">
    <property type="protein sequence ID" value="KZT62420.1"/>
    <property type="molecule type" value="Genomic_DNA"/>
</dbReference>
<dbReference type="Pfam" id="PF07731">
    <property type="entry name" value="Cu-oxidase_2"/>
    <property type="match status" value="1"/>
</dbReference>
<dbReference type="AlphaFoldDB" id="A0A165JY54"/>
<evidence type="ECO:0000256" key="7">
    <source>
        <dbReference type="ARBA" id="ARBA00023180"/>
    </source>
</evidence>
<feature type="domain" description="Plastocyanin-like" evidence="10">
    <location>
        <begin position="154"/>
        <end position="301"/>
    </location>
</feature>
<dbReference type="Pfam" id="PF07732">
    <property type="entry name" value="Cu-oxidase_3"/>
    <property type="match status" value="1"/>
</dbReference>
<evidence type="ECO:0000256" key="8">
    <source>
        <dbReference type="SAM" id="Phobius"/>
    </source>
</evidence>
<dbReference type="InterPro" id="IPR008972">
    <property type="entry name" value="Cupredoxin"/>
</dbReference>
<dbReference type="InterPro" id="IPR045087">
    <property type="entry name" value="Cu-oxidase_fam"/>
</dbReference>
<dbReference type="GO" id="GO:0010106">
    <property type="term" value="P:cellular response to iron ion starvation"/>
    <property type="evidence" value="ECO:0007669"/>
    <property type="project" value="TreeGrafter"/>
</dbReference>
<proteinExistence type="inferred from homology"/>
<dbReference type="InterPro" id="IPR011707">
    <property type="entry name" value="Cu-oxidase-like_N"/>
</dbReference>
<dbReference type="PROSITE" id="PS00080">
    <property type="entry name" value="MULTICOPPER_OXIDASE2"/>
    <property type="match status" value="1"/>
</dbReference>
<dbReference type="STRING" id="1353952.A0A165JY54"/>
<dbReference type="PANTHER" id="PTHR11709:SF361">
    <property type="entry name" value="IRON TRANSPORT MULTICOPPER OXIDASE FET3"/>
    <property type="match status" value="1"/>
</dbReference>
<gene>
    <name evidence="13" type="ORF">CALCODRAFT_489763</name>
</gene>
<reference evidence="13 14" key="1">
    <citation type="journal article" date="2016" name="Mol. Biol. Evol.">
        <title>Comparative Genomics of Early-Diverging Mushroom-Forming Fungi Provides Insights into the Origins of Lignocellulose Decay Capabilities.</title>
        <authorList>
            <person name="Nagy L.G."/>
            <person name="Riley R."/>
            <person name="Tritt A."/>
            <person name="Adam C."/>
            <person name="Daum C."/>
            <person name="Floudas D."/>
            <person name="Sun H."/>
            <person name="Yadav J.S."/>
            <person name="Pangilinan J."/>
            <person name="Larsson K.H."/>
            <person name="Matsuura K."/>
            <person name="Barry K."/>
            <person name="Labutti K."/>
            <person name="Kuo R."/>
            <person name="Ohm R.A."/>
            <person name="Bhattacharya S.S."/>
            <person name="Shirouzu T."/>
            <person name="Yoshinaga Y."/>
            <person name="Martin F.M."/>
            <person name="Grigoriev I.V."/>
            <person name="Hibbett D.S."/>
        </authorList>
    </citation>
    <scope>NUCLEOTIDE SEQUENCE [LARGE SCALE GENOMIC DNA]</scope>
    <source>
        <strain evidence="13 14">HHB12733</strain>
    </source>
</reference>
<accession>A0A165JY54</accession>
<evidence type="ECO:0000256" key="3">
    <source>
        <dbReference type="ARBA" id="ARBA00022729"/>
    </source>
</evidence>
<keyword evidence="8" id="KW-1133">Transmembrane helix</keyword>
<dbReference type="InterPro" id="IPR001117">
    <property type="entry name" value="Cu-oxidase_2nd"/>
</dbReference>
<keyword evidence="14" id="KW-1185">Reference proteome</keyword>
<dbReference type="GO" id="GO:0033215">
    <property type="term" value="P:reductive iron assimilation"/>
    <property type="evidence" value="ECO:0007669"/>
    <property type="project" value="TreeGrafter"/>
</dbReference>
<evidence type="ECO:0000256" key="1">
    <source>
        <dbReference type="ARBA" id="ARBA00010609"/>
    </source>
</evidence>
<feature type="chain" id="PRO_5007860398" evidence="9">
    <location>
        <begin position="20"/>
        <end position="638"/>
    </location>
</feature>
<dbReference type="GO" id="GO:0005507">
    <property type="term" value="F:copper ion binding"/>
    <property type="evidence" value="ECO:0007669"/>
    <property type="project" value="InterPro"/>
</dbReference>
<evidence type="ECO:0000259" key="11">
    <source>
        <dbReference type="Pfam" id="PF07731"/>
    </source>
</evidence>
<dbReference type="InterPro" id="IPR011706">
    <property type="entry name" value="Cu-oxidase_C"/>
</dbReference>
<dbReference type="GO" id="GO:0004322">
    <property type="term" value="F:ferroxidase activity"/>
    <property type="evidence" value="ECO:0007669"/>
    <property type="project" value="TreeGrafter"/>
</dbReference>
<keyword evidence="8" id="KW-0812">Transmembrane</keyword>
<keyword evidence="7" id="KW-0325">Glycoprotein</keyword>
<evidence type="ECO:0000259" key="10">
    <source>
        <dbReference type="Pfam" id="PF00394"/>
    </source>
</evidence>
<feature type="domain" description="Plastocyanin-like" evidence="12">
    <location>
        <begin position="28"/>
        <end position="146"/>
    </location>
</feature>
<dbReference type="Pfam" id="PF00394">
    <property type="entry name" value="Cu-oxidase"/>
    <property type="match status" value="1"/>
</dbReference>
<dbReference type="Gene3D" id="2.60.40.420">
    <property type="entry name" value="Cupredoxins - blue copper proteins"/>
    <property type="match status" value="3"/>
</dbReference>
<dbReference type="InParanoid" id="A0A165JY54"/>
<dbReference type="InterPro" id="IPR044130">
    <property type="entry name" value="CuRO_2_Fet3-like"/>
</dbReference>
<dbReference type="PANTHER" id="PTHR11709">
    <property type="entry name" value="MULTI-COPPER OXIDASE"/>
    <property type="match status" value="1"/>
</dbReference>
<dbReference type="Proteomes" id="UP000076842">
    <property type="component" value="Unassembled WGS sequence"/>
</dbReference>